<dbReference type="Gene3D" id="1.20.1290.10">
    <property type="entry name" value="AhpD-like"/>
    <property type="match status" value="1"/>
</dbReference>
<evidence type="ECO:0000259" key="1">
    <source>
        <dbReference type="Pfam" id="PF02627"/>
    </source>
</evidence>
<dbReference type="InterPro" id="IPR004675">
    <property type="entry name" value="AhpD_core"/>
</dbReference>
<dbReference type="Pfam" id="PF02627">
    <property type="entry name" value="CMD"/>
    <property type="match status" value="1"/>
</dbReference>
<protein>
    <recommendedName>
        <fullName evidence="1">Carboxymuconolactone decarboxylase-like domain-containing protein</fullName>
    </recommendedName>
</protein>
<proteinExistence type="predicted"/>
<dbReference type="EMBL" id="VSSQ01002795">
    <property type="protein sequence ID" value="MPM17429.1"/>
    <property type="molecule type" value="Genomic_DNA"/>
</dbReference>
<dbReference type="PANTHER" id="PTHR34846">
    <property type="entry name" value="4-CARBOXYMUCONOLACTONE DECARBOXYLASE FAMILY PROTEIN (AFU_ORTHOLOGUE AFUA_6G11590)"/>
    <property type="match status" value="1"/>
</dbReference>
<feature type="domain" description="Carboxymuconolactone decarboxylase-like" evidence="1">
    <location>
        <begin position="27"/>
        <end position="96"/>
    </location>
</feature>
<dbReference type="NCBIfam" id="TIGR00778">
    <property type="entry name" value="ahpD_dom"/>
    <property type="match status" value="1"/>
</dbReference>
<dbReference type="PANTHER" id="PTHR34846:SF10">
    <property type="entry name" value="CYTOPLASMIC PROTEIN"/>
    <property type="match status" value="1"/>
</dbReference>
<dbReference type="SUPFAM" id="SSF69118">
    <property type="entry name" value="AhpD-like"/>
    <property type="match status" value="1"/>
</dbReference>
<dbReference type="GO" id="GO:0051920">
    <property type="term" value="F:peroxiredoxin activity"/>
    <property type="evidence" value="ECO:0007669"/>
    <property type="project" value="InterPro"/>
</dbReference>
<reference evidence="2" key="1">
    <citation type="submission" date="2019-08" db="EMBL/GenBank/DDBJ databases">
        <authorList>
            <person name="Kucharzyk K."/>
            <person name="Murdoch R.W."/>
            <person name="Higgins S."/>
            <person name="Loffler F."/>
        </authorList>
    </citation>
    <scope>NUCLEOTIDE SEQUENCE</scope>
</reference>
<accession>A0A644XMR1</accession>
<name>A0A644XMR1_9ZZZZ</name>
<evidence type="ECO:0000313" key="2">
    <source>
        <dbReference type="EMBL" id="MPM17429.1"/>
    </source>
</evidence>
<dbReference type="AlphaFoldDB" id="A0A644XMR1"/>
<gene>
    <name evidence="2" type="ORF">SDC9_63818</name>
</gene>
<dbReference type="InterPro" id="IPR003779">
    <property type="entry name" value="CMD-like"/>
</dbReference>
<organism evidence="2">
    <name type="scientific">bioreactor metagenome</name>
    <dbReference type="NCBI Taxonomy" id="1076179"/>
    <lineage>
        <taxon>unclassified sequences</taxon>
        <taxon>metagenomes</taxon>
        <taxon>ecological metagenomes</taxon>
    </lineage>
</organism>
<dbReference type="InterPro" id="IPR029032">
    <property type="entry name" value="AhpD-like"/>
</dbReference>
<sequence length="154" mass="17057">MASGRFYLDKADPENWAATNTWSARIAGSARDAGLHPAVIELMSVRISQLNGCAYCLDVHGRKALQLGITAQQLSVLPSWREADELFSDLERAALTIGEAATELPDPELRRAELARARAALTDAQYSALQWVAIRMNVYNRISILSEHPVRPRE</sequence>
<comment type="caution">
    <text evidence="2">The sequence shown here is derived from an EMBL/GenBank/DDBJ whole genome shotgun (WGS) entry which is preliminary data.</text>
</comment>